<dbReference type="GO" id="GO:0016020">
    <property type="term" value="C:membrane"/>
    <property type="evidence" value="ECO:0007669"/>
    <property type="project" value="InterPro"/>
</dbReference>
<keyword evidence="1" id="KW-0472">Membrane</keyword>
<keyword evidence="1" id="KW-1133">Transmembrane helix</keyword>
<feature type="transmembrane region" description="Helical" evidence="1">
    <location>
        <begin position="70"/>
        <end position="89"/>
    </location>
</feature>
<proteinExistence type="predicted"/>
<feature type="transmembrane region" description="Helical" evidence="1">
    <location>
        <begin position="303"/>
        <end position="324"/>
    </location>
</feature>
<dbReference type="SUPFAM" id="SSF81324">
    <property type="entry name" value="Voltage-gated potassium channels"/>
    <property type="match status" value="3"/>
</dbReference>
<dbReference type="AlphaFoldDB" id="A0A7S0WHU2"/>
<feature type="transmembrane region" description="Helical" evidence="1">
    <location>
        <begin position="273"/>
        <end position="291"/>
    </location>
</feature>
<evidence type="ECO:0000256" key="1">
    <source>
        <dbReference type="SAM" id="Phobius"/>
    </source>
</evidence>
<feature type="transmembrane region" description="Helical" evidence="1">
    <location>
        <begin position="545"/>
        <end position="563"/>
    </location>
</feature>
<evidence type="ECO:0000313" key="3">
    <source>
        <dbReference type="EMBL" id="CAD8807298.1"/>
    </source>
</evidence>
<feature type="domain" description="Potassium channel" evidence="2">
    <location>
        <begin position="779"/>
        <end position="837"/>
    </location>
</feature>
<protein>
    <recommendedName>
        <fullName evidence="2">Potassium channel domain-containing protein</fullName>
    </recommendedName>
</protein>
<dbReference type="GO" id="GO:0016286">
    <property type="term" value="F:small conductance calcium-activated potassium channel activity"/>
    <property type="evidence" value="ECO:0007669"/>
    <property type="project" value="InterPro"/>
</dbReference>
<feature type="transmembrane region" description="Helical" evidence="1">
    <location>
        <begin position="813"/>
        <end position="835"/>
    </location>
</feature>
<name>A0A7S0WHU2_9CRYP</name>
<dbReference type="EMBL" id="HBFN01036189">
    <property type="protein sequence ID" value="CAD8807298.1"/>
    <property type="molecule type" value="Transcribed_RNA"/>
</dbReference>
<feature type="transmembrane region" description="Helical" evidence="1">
    <location>
        <begin position="583"/>
        <end position="606"/>
    </location>
</feature>
<gene>
    <name evidence="3" type="ORF">HTEP1355_LOCUS20978</name>
</gene>
<dbReference type="InterPro" id="IPR015449">
    <property type="entry name" value="K_chnl_Ca-activ_SK"/>
</dbReference>
<feature type="transmembrane region" description="Helical" evidence="1">
    <location>
        <begin position="32"/>
        <end position="50"/>
    </location>
</feature>
<accession>A0A7S0WHU2</accession>
<reference evidence="3" key="1">
    <citation type="submission" date="2021-01" db="EMBL/GenBank/DDBJ databases">
        <authorList>
            <person name="Corre E."/>
            <person name="Pelletier E."/>
            <person name="Niang G."/>
            <person name="Scheremetjew M."/>
            <person name="Finn R."/>
            <person name="Kale V."/>
            <person name="Holt S."/>
            <person name="Cochrane G."/>
            <person name="Meng A."/>
            <person name="Brown T."/>
            <person name="Cohen L."/>
        </authorList>
    </citation>
    <scope>NUCLEOTIDE SEQUENCE</scope>
    <source>
        <strain evidence="3">CCMP443</strain>
    </source>
</reference>
<feature type="transmembrane region" description="Helical" evidence="1">
    <location>
        <begin position="210"/>
        <end position="228"/>
    </location>
</feature>
<organism evidence="3">
    <name type="scientific">Hemiselmis tepida</name>
    <dbReference type="NCBI Taxonomy" id="464990"/>
    <lineage>
        <taxon>Eukaryota</taxon>
        <taxon>Cryptophyceae</taxon>
        <taxon>Cryptomonadales</taxon>
        <taxon>Hemiselmidaceae</taxon>
        <taxon>Hemiselmis</taxon>
    </lineage>
</organism>
<keyword evidence="1" id="KW-0812">Transmembrane</keyword>
<evidence type="ECO:0000259" key="2">
    <source>
        <dbReference type="Pfam" id="PF07885"/>
    </source>
</evidence>
<sequence>MLNEMDASSLYTLKKTDWRKNRDVVDMKQINVHRVAAVCGMLGLGCAILQNEMIITGAMPDDPLLTMLKIGNSVFSLMVVALLYYYYWLHTLFERIVNHLRRGAVLDTRIPAREILSKRLFWIEAAVCGFHIPPYVTFEIGIVQMSNFSLMRVETFGAVINCLRLYLVARCFTDWILARMPKRHTVATYAAVDLGTSYAFKQLFNGWGGVYYVMVSWTILLGLFGYWFRAAEMTACFFPSTVDDRCVEASAIQWTVDGVNYFEKENDLYMQNAIWAMLVTSTTVGYGDILANTHFSRAVAGGMGLLGIVLASLLTAALSSALQFNMHEMSALLILQREQARRELFLKAVLIVQYWWRVRKKKRLTSRQRKMDMFDLGLKFRHKKRETQVEVEDLAADNSKIDGIALRTKYLETAVEAIADKLWENEMIKDLSEQHHENARRELSVKSPHALLEPYRPPSPSKLKKLVPQSSFSRKVVARVAAHFADAVDKDRGMTHDELDGDREAEGLERQGTMRGFDGKEPFKFKKGWEWRKKRDIIDRKRRRNGLLSSLFGLLGTAASLVENELLIRNEPAESDVMNILKSINSGCSVMCAICVFNIYWLNILFSRVQAHLRRGQALDPDIPLSPIFKDPTYWIETLLCLCHNPPYFTFEFDITNLDNTIVYRSETLLCILNTLRCYLLWRVLTDQILDTLPRRHTVAMFASVKLGKEFAFKLMLNGWGAIWYIAGAWCFFVVLLGYWFRMFEISACGPEFAQTGNPACLEQSAITWTVAGVGTFPQTNNIYLWNAVWGIFVTTTTVGYGDIFPTTHLSRVVAVLAAFVGIVCASLLTASLGSSMQPSAQEMSATLVLHREKARHELLILAQRLIAFWWRRRQGTMTRRQRRLDPFELKMAFKRTLLDTNVEVEDCAGISKKIEQIVHRTKYLQRALDAIADKLWEPEVAEMQRKHQRRHRTTILGGGLMLNHEDEGHAHDEKDAGPNVANMQSMVLNRRNSFIQEARTRMMSRTSAVFSASIHKSMFQSMKSPMAGDPGYQRDIPSMPSSMDGSQNSADREAALQKAFARNHGGGMGMI</sequence>
<dbReference type="Gene3D" id="1.10.287.70">
    <property type="match status" value="2"/>
</dbReference>
<dbReference type="PANTHER" id="PTHR10153">
    <property type="entry name" value="SMALL CONDUCTANCE CALCIUM-ACTIVATED POTASSIUM CHANNEL"/>
    <property type="match status" value="1"/>
</dbReference>
<feature type="transmembrane region" description="Helical" evidence="1">
    <location>
        <begin position="722"/>
        <end position="741"/>
    </location>
</feature>
<dbReference type="InterPro" id="IPR013099">
    <property type="entry name" value="K_chnl_dom"/>
</dbReference>
<feature type="domain" description="Potassium channel" evidence="2">
    <location>
        <begin position="271"/>
        <end position="323"/>
    </location>
</feature>
<feature type="transmembrane region" description="Helical" evidence="1">
    <location>
        <begin position="783"/>
        <end position="801"/>
    </location>
</feature>
<dbReference type="Pfam" id="PF07885">
    <property type="entry name" value="Ion_trans_2"/>
    <property type="match status" value="2"/>
</dbReference>